<feature type="compositionally biased region" description="Basic and acidic residues" evidence="11">
    <location>
        <begin position="1025"/>
        <end position="1036"/>
    </location>
</feature>
<dbReference type="Gene3D" id="1.20.1530.20">
    <property type="match status" value="1"/>
</dbReference>
<keyword evidence="8" id="KW-0406">Ion transport</keyword>
<evidence type="ECO:0000256" key="8">
    <source>
        <dbReference type="ARBA" id="ARBA00023065"/>
    </source>
</evidence>
<dbReference type="EMBL" id="UFAJ01000077">
    <property type="protein sequence ID" value="SSD59013.1"/>
    <property type="molecule type" value="Genomic_DNA"/>
</dbReference>
<evidence type="ECO:0000313" key="16">
    <source>
        <dbReference type="Proteomes" id="UP000262825"/>
    </source>
</evidence>
<feature type="region of interest" description="Disordered" evidence="11">
    <location>
        <begin position="508"/>
        <end position="529"/>
    </location>
</feature>
<feature type="domain" description="Alkali metal cation/H+ antiporter Nha1 C-terminal" evidence="14">
    <location>
        <begin position="442"/>
        <end position="1088"/>
    </location>
</feature>
<keyword evidence="16" id="KW-1185">Reference proteome</keyword>
<proteinExistence type="inferred from homology"/>
<sequence>MFSVFSLFVKEKLYIGESTVAGIFGLIVGPHCLHWFNPTSWGNSDSITLEISRIILCLQIFAVAVELPKKYMLKHWLSVTMLLVPVMTAGWLIVGVFVFILIPGFSFSDGLLVSACITATDPILAQSVVSGKFAQKVPGHLRNLLSAESGCNDGMAFPFIYLSLNLIIHHGHDRVREIVKDWICVTILYECIFGCFLGVVIGYGGRHLIKFAEEKKLIDRESFLAFYVCLAFLCAGFGSILGVDDLLVSFSAGAAFAWDGWFSKKTKDSQISTVIDLLLNLAYFVYFGAIIPWEQFNNGHLGLNVWRLIVLAIVVIFLRRIPAVIAFRPLIPDIKTWREALFVGHFGPIGVGAIFASILARAELEHASTGEKTPLKSLPLEGTKYYQLIATIWPIVTFFILTSIIVHGSSVAIIVLGRHLNTIALTKTFTTHTSNGGRGPSWMSRLPALDKEGRSFSLQRVDTMAPPLSSTSTEDEKISFENSNSAQSLNYHRQNNGLPDVISRNSTIETSGIPARPIGGAKRKKVGSRINKIRKKRKELFSLDNGYSELNKIEQERIKREKEAQADAFALTPRVRPIEEDERDYLESHPKQQQQYQGEEETEDKDSERSNSDGILDSYDKDRQIEKTVTMMDQDNTSNVIAHLDTLATNVQGSPDKMYIKNELDSTAHGDLEKGPISVNYGNGTSSSTTNEEEEEEGTDSEEATNREDAKDRDNHDQIAYAEGNKVIIENRHGEIIDEASLDTQRPEKDVARRKLSNRTQTEVGNSEKEESDGRSIISDTASRISTVPSNSSYLRRVLTPTKSNPLDKKYFAYKIDNHLIIEDGNGDVLRRYKINVHSSNKNKSGESIVEDGSTKKKANTNRERSGSVFNKALSAVGLGKITSNTSKISPQSSPPTGKNVFSTNTSNNNTKPSLSINTKVANGVKSSELNSAISTKTNNRGSTPVSMVNTKRFAEDKRKLTPLPSHQDDTYSEDQSDGTQYSEDQDTGTEDDSNYYYYSDDDQSEVNGFRKLGDSPRPKNSNGHNRDLADSDRKTNTNNKQGKSLGEYGTESSDTEGEDERDETQFEKSRRLAALGAMPQPRQDDDEEEIFSPVITHPSKAHKFHL</sequence>
<keyword evidence="7" id="KW-0915">Sodium</keyword>
<feature type="transmembrane region" description="Helical" evidence="12">
    <location>
        <begin position="79"/>
        <end position="102"/>
    </location>
</feature>
<keyword evidence="10" id="KW-0739">Sodium transport</keyword>
<feature type="transmembrane region" description="Helical" evidence="12">
    <location>
        <begin position="339"/>
        <end position="360"/>
    </location>
</feature>
<evidence type="ECO:0000256" key="7">
    <source>
        <dbReference type="ARBA" id="ARBA00023053"/>
    </source>
</evidence>
<feature type="region of interest" description="Disordered" evidence="11">
    <location>
        <begin position="670"/>
        <end position="718"/>
    </location>
</feature>
<keyword evidence="3" id="KW-0813">Transport</keyword>
<comment type="subcellular location">
    <subcellularLocation>
        <location evidence="1">Membrane</location>
        <topology evidence="1">Multi-pass membrane protein</topology>
    </subcellularLocation>
</comment>
<dbReference type="InterPro" id="IPR004712">
    <property type="entry name" value="Na+/H+_antiporter_fungi"/>
</dbReference>
<feature type="transmembrane region" description="Helical" evidence="12">
    <location>
        <begin position="182"/>
        <end position="203"/>
    </location>
</feature>
<dbReference type="GO" id="GO:0030007">
    <property type="term" value="P:intracellular potassium ion homeostasis"/>
    <property type="evidence" value="ECO:0007669"/>
    <property type="project" value="TreeGrafter"/>
</dbReference>
<feature type="compositionally biased region" description="Polar residues" evidence="11">
    <location>
        <begin position="931"/>
        <end position="950"/>
    </location>
</feature>
<evidence type="ECO:0000256" key="12">
    <source>
        <dbReference type="SAM" id="Phobius"/>
    </source>
</evidence>
<reference evidence="16" key="1">
    <citation type="submission" date="2018-06" db="EMBL/GenBank/DDBJ databases">
        <authorList>
            <person name="Guldener U."/>
        </authorList>
    </citation>
    <scope>NUCLEOTIDE SEQUENCE [LARGE SCALE GENOMIC DNA]</scope>
    <source>
        <strain evidence="16">UTAD17</strain>
    </source>
</reference>
<dbReference type="Pfam" id="PF08619">
    <property type="entry name" value="Nha1_C"/>
    <property type="match status" value="1"/>
</dbReference>
<evidence type="ECO:0000256" key="11">
    <source>
        <dbReference type="SAM" id="MobiDB-lite"/>
    </source>
</evidence>
<feature type="region of interest" description="Disordered" evidence="11">
    <location>
        <begin position="564"/>
        <end position="621"/>
    </location>
</feature>
<feature type="transmembrane region" description="Helical" evidence="12">
    <location>
        <begin position="12"/>
        <end position="31"/>
    </location>
</feature>
<name>A0A376B2W3_9ASCO</name>
<feature type="transmembrane region" description="Helical" evidence="12">
    <location>
        <begin position="51"/>
        <end position="67"/>
    </location>
</feature>
<dbReference type="VEuPathDB" id="FungiDB:SCODWIG_00774"/>
<feature type="transmembrane region" description="Helical" evidence="12">
    <location>
        <begin position="274"/>
        <end position="293"/>
    </location>
</feature>
<evidence type="ECO:0000256" key="9">
    <source>
        <dbReference type="ARBA" id="ARBA00023136"/>
    </source>
</evidence>
<dbReference type="GO" id="GO:0015385">
    <property type="term" value="F:sodium:proton antiporter activity"/>
    <property type="evidence" value="ECO:0007669"/>
    <property type="project" value="InterPro"/>
</dbReference>
<dbReference type="InterPro" id="IPR006153">
    <property type="entry name" value="Cation/H_exchanger_TM"/>
</dbReference>
<dbReference type="GO" id="GO:0120029">
    <property type="term" value="P:proton export across plasma membrane"/>
    <property type="evidence" value="ECO:0007669"/>
    <property type="project" value="InterPro"/>
</dbReference>
<evidence type="ECO:0000256" key="4">
    <source>
        <dbReference type="ARBA" id="ARBA00022449"/>
    </source>
</evidence>
<keyword evidence="5 12" id="KW-0812">Transmembrane</keyword>
<evidence type="ECO:0000256" key="6">
    <source>
        <dbReference type="ARBA" id="ARBA00022989"/>
    </source>
</evidence>
<evidence type="ECO:0000259" key="14">
    <source>
        <dbReference type="Pfam" id="PF08619"/>
    </source>
</evidence>
<dbReference type="GO" id="GO:0036376">
    <property type="term" value="P:sodium ion export across plasma membrane"/>
    <property type="evidence" value="ECO:0007669"/>
    <property type="project" value="InterPro"/>
</dbReference>
<evidence type="ECO:0000256" key="5">
    <source>
        <dbReference type="ARBA" id="ARBA00022692"/>
    </source>
</evidence>
<dbReference type="InterPro" id="IPR038770">
    <property type="entry name" value="Na+/solute_symporter_sf"/>
</dbReference>
<organism evidence="15 16">
    <name type="scientific">Saccharomycodes ludwigii</name>
    <dbReference type="NCBI Taxonomy" id="36035"/>
    <lineage>
        <taxon>Eukaryota</taxon>
        <taxon>Fungi</taxon>
        <taxon>Dikarya</taxon>
        <taxon>Ascomycota</taxon>
        <taxon>Saccharomycotina</taxon>
        <taxon>Saccharomycetes</taxon>
        <taxon>Saccharomycodales</taxon>
        <taxon>Saccharomycodaceae</taxon>
        <taxon>Saccharomycodes</taxon>
    </lineage>
</organism>
<feature type="region of interest" description="Disordered" evidence="11">
    <location>
        <begin position="841"/>
        <end position="868"/>
    </location>
</feature>
<protein>
    <submittedName>
        <fullName evidence="15">Related to Na(+)/H(+) antiporter</fullName>
    </submittedName>
</protein>
<dbReference type="GO" id="GO:0005886">
    <property type="term" value="C:plasma membrane"/>
    <property type="evidence" value="ECO:0007669"/>
    <property type="project" value="InterPro"/>
</dbReference>
<dbReference type="AlphaFoldDB" id="A0A376B2W3"/>
<keyword evidence="4" id="KW-0050">Antiport</keyword>
<feature type="compositionally biased region" description="Polar residues" evidence="11">
    <location>
        <begin position="884"/>
        <end position="902"/>
    </location>
</feature>
<dbReference type="GO" id="GO:0042391">
    <property type="term" value="P:regulation of membrane potential"/>
    <property type="evidence" value="ECO:0007669"/>
    <property type="project" value="InterPro"/>
</dbReference>
<accession>A0A376B2W3</accession>
<evidence type="ECO:0000256" key="3">
    <source>
        <dbReference type="ARBA" id="ARBA00022448"/>
    </source>
</evidence>
<evidence type="ECO:0000313" key="15">
    <source>
        <dbReference type="EMBL" id="SSD59013.1"/>
    </source>
</evidence>
<dbReference type="PANTHER" id="PTHR31382">
    <property type="entry name" value="NA(+)/H(+) ANTIPORTER"/>
    <property type="match status" value="1"/>
</dbReference>
<dbReference type="Proteomes" id="UP000262825">
    <property type="component" value="Unassembled WGS sequence"/>
</dbReference>
<evidence type="ECO:0000256" key="10">
    <source>
        <dbReference type="ARBA" id="ARBA00023201"/>
    </source>
</evidence>
<feature type="compositionally biased region" description="Basic and acidic residues" evidence="11">
    <location>
        <begin position="704"/>
        <end position="717"/>
    </location>
</feature>
<feature type="domain" description="Cation/H+ exchanger transmembrane" evidence="13">
    <location>
        <begin position="5"/>
        <end position="415"/>
    </location>
</feature>
<comment type="similarity">
    <text evidence="2">Belongs to the fungal Na(+)/H(+) exchanger family.</text>
</comment>
<keyword evidence="6 12" id="KW-1133">Transmembrane helix</keyword>
<feature type="region of interest" description="Disordered" evidence="11">
    <location>
        <begin position="884"/>
        <end position="916"/>
    </location>
</feature>
<dbReference type="InterPro" id="IPR013928">
    <property type="entry name" value="Cation/H_antiporter_C"/>
</dbReference>
<gene>
    <name evidence="15" type="ORF">SCODWIG_00774</name>
</gene>
<feature type="compositionally biased region" description="Acidic residues" evidence="11">
    <location>
        <begin position="1054"/>
        <end position="1063"/>
    </location>
</feature>
<feature type="region of interest" description="Disordered" evidence="11">
    <location>
        <begin position="931"/>
        <end position="1107"/>
    </location>
</feature>
<evidence type="ECO:0000259" key="13">
    <source>
        <dbReference type="Pfam" id="PF00999"/>
    </source>
</evidence>
<feature type="compositionally biased region" description="Acidic residues" evidence="11">
    <location>
        <begin position="984"/>
        <end position="1005"/>
    </location>
</feature>
<feature type="transmembrane region" description="Helical" evidence="12">
    <location>
        <begin position="305"/>
        <end position="327"/>
    </location>
</feature>
<feature type="region of interest" description="Disordered" evidence="11">
    <location>
        <begin position="739"/>
        <end position="776"/>
    </location>
</feature>
<feature type="compositionally biased region" description="Acidic residues" evidence="11">
    <location>
        <begin position="691"/>
        <end position="703"/>
    </location>
</feature>
<keyword evidence="9 12" id="KW-0472">Membrane</keyword>
<feature type="transmembrane region" description="Helical" evidence="12">
    <location>
        <begin position="223"/>
        <end position="240"/>
    </location>
</feature>
<feature type="transmembrane region" description="Helical" evidence="12">
    <location>
        <begin position="385"/>
        <end position="417"/>
    </location>
</feature>
<evidence type="ECO:0000256" key="1">
    <source>
        <dbReference type="ARBA" id="ARBA00004141"/>
    </source>
</evidence>
<dbReference type="Pfam" id="PF00999">
    <property type="entry name" value="Na_H_Exchanger"/>
    <property type="match status" value="1"/>
</dbReference>
<evidence type="ECO:0000256" key="2">
    <source>
        <dbReference type="ARBA" id="ARBA00005248"/>
    </source>
</evidence>
<dbReference type="PANTHER" id="PTHR31382:SF4">
    <property type="entry name" value="NA(+)_H(+) ANTIPORTER"/>
    <property type="match status" value="1"/>
</dbReference>
<dbReference type="FunFam" id="1.20.1530.20:FF:000015">
    <property type="entry name" value="Na(+)/H(+) antiporter 2"/>
    <property type="match status" value="1"/>
</dbReference>